<evidence type="ECO:0000313" key="1">
    <source>
        <dbReference type="EMBL" id="KAF6104323.1"/>
    </source>
</evidence>
<gene>
    <name evidence="1" type="ORF">HJG60_011295</name>
</gene>
<accession>A0A834A4I4</accession>
<dbReference type="EMBL" id="JABVXQ010000006">
    <property type="protein sequence ID" value="KAF6104323.1"/>
    <property type="molecule type" value="Genomic_DNA"/>
</dbReference>
<evidence type="ECO:0000313" key="2">
    <source>
        <dbReference type="Proteomes" id="UP000664940"/>
    </source>
</evidence>
<proteinExistence type="predicted"/>
<sequence length="258" mass="30794">MLLNNEWVKNDIREGIKRFLETNENELTTTQNLWDTAKAVLRGKFIAIQAHLKKLETFQTNNLTLHLQEHEEQQQRQPRASRRKEITKIRAELNGTETKSTILRINESKSWFFEKMNKIDKPLSRLIKKKREKTQINTVRNERGEITTDTTEIQRIVRNYYKELYAKKFENLGEMDNFLEKYNLPKLNEKEAESLNRPITTKEIEAVIKKLPTHKSTGLDGFTREFYKAFKEELTTILHRLFQKFQKDGRLPNSFFFL</sequence>
<dbReference type="AlphaFoldDB" id="A0A834A4I4"/>
<protein>
    <submittedName>
        <fullName evidence="1">Uncharacterized protein</fullName>
    </submittedName>
</protein>
<name>A0A834A4I4_9CHIR</name>
<reference evidence="1 2" key="1">
    <citation type="journal article" date="2020" name="Nature">
        <title>Six reference-quality genomes reveal evolution of bat adaptations.</title>
        <authorList>
            <person name="Jebb D."/>
            <person name="Huang Z."/>
            <person name="Pippel M."/>
            <person name="Hughes G.M."/>
            <person name="Lavrichenko K."/>
            <person name="Devanna P."/>
            <person name="Winkler S."/>
            <person name="Jermiin L.S."/>
            <person name="Skirmuntt E.C."/>
            <person name="Katzourakis A."/>
            <person name="Burkitt-Gray L."/>
            <person name="Ray D.A."/>
            <person name="Sullivan K.A.M."/>
            <person name="Roscito J.G."/>
            <person name="Kirilenko B.M."/>
            <person name="Davalos L.M."/>
            <person name="Corthals A.P."/>
            <person name="Power M.L."/>
            <person name="Jones G."/>
            <person name="Ransome R.D."/>
            <person name="Dechmann D.K.N."/>
            <person name="Locatelli A.G."/>
            <person name="Puechmaille S.J."/>
            <person name="Fedrigo O."/>
            <person name="Jarvis E.D."/>
            <person name="Hiller M."/>
            <person name="Vernes S.C."/>
            <person name="Myers E.W."/>
            <person name="Teeling E.C."/>
        </authorList>
    </citation>
    <scope>NUCLEOTIDE SEQUENCE [LARGE SCALE GENOMIC DNA]</scope>
    <source>
        <strain evidence="1">Bat1K_MPI-CBG_1</strain>
    </source>
</reference>
<dbReference type="Proteomes" id="UP000664940">
    <property type="component" value="Unassembled WGS sequence"/>
</dbReference>
<dbReference type="PANTHER" id="PTHR19446">
    <property type="entry name" value="REVERSE TRANSCRIPTASES"/>
    <property type="match status" value="1"/>
</dbReference>
<comment type="caution">
    <text evidence="1">The sequence shown here is derived from an EMBL/GenBank/DDBJ whole genome shotgun (WGS) entry which is preliminary data.</text>
</comment>
<organism evidence="1 2">
    <name type="scientific">Phyllostomus discolor</name>
    <name type="common">pale spear-nosed bat</name>
    <dbReference type="NCBI Taxonomy" id="89673"/>
    <lineage>
        <taxon>Eukaryota</taxon>
        <taxon>Metazoa</taxon>
        <taxon>Chordata</taxon>
        <taxon>Craniata</taxon>
        <taxon>Vertebrata</taxon>
        <taxon>Euteleostomi</taxon>
        <taxon>Mammalia</taxon>
        <taxon>Eutheria</taxon>
        <taxon>Laurasiatheria</taxon>
        <taxon>Chiroptera</taxon>
        <taxon>Yangochiroptera</taxon>
        <taxon>Phyllostomidae</taxon>
        <taxon>Phyllostominae</taxon>
        <taxon>Phyllostomus</taxon>
    </lineage>
</organism>